<name>A0A087BEG6_9BIFI</name>
<dbReference type="OrthoDB" id="5296019at2"/>
<dbReference type="EMBL" id="JGZC01000009">
    <property type="protein sequence ID" value="KFI69416.1"/>
    <property type="molecule type" value="Genomic_DNA"/>
</dbReference>
<sequence length="305" mass="32330">MTRIHKTLAVIASCTALLLTATACGSNTANGGNDTNNATGSNGDAITVTASVNQWGTLAKELGGDLVNVNSIINSTNTEAHDYEPTTADVNRLHNATVDIVNGADYDAWAVKAAANGKATVVNAAEAGGKKEGDNPHVWFSAEVRTKTADAITDAYRKAMPSKADEFTKLNTSWHAKETELEQRIAKIKEATKGMSYGATESVARYLADDLGMTDRTPTGYARSIANDSEPTPGEITQFINALKNKRISMLIFNAQEANATTEQITAAAKQADVPIIEVSEQMPSSYSSLLDWMSALVSAIGHTS</sequence>
<dbReference type="InterPro" id="IPR006127">
    <property type="entry name" value="ZnuA-like"/>
</dbReference>
<dbReference type="PROSITE" id="PS51257">
    <property type="entry name" value="PROKAR_LIPOPROTEIN"/>
    <property type="match status" value="1"/>
</dbReference>
<keyword evidence="4 5" id="KW-0732">Signal</keyword>
<dbReference type="GO" id="GO:0030313">
    <property type="term" value="C:cell envelope"/>
    <property type="evidence" value="ECO:0007669"/>
    <property type="project" value="UniProtKB-SubCell"/>
</dbReference>
<dbReference type="GO" id="GO:0046872">
    <property type="term" value="F:metal ion binding"/>
    <property type="evidence" value="ECO:0007669"/>
    <property type="project" value="UniProtKB-KW"/>
</dbReference>
<dbReference type="Proteomes" id="UP000029060">
    <property type="component" value="Unassembled WGS sequence"/>
</dbReference>
<dbReference type="Pfam" id="PF01297">
    <property type="entry name" value="ZnuA"/>
    <property type="match status" value="1"/>
</dbReference>
<keyword evidence="2" id="KW-0813">Transport</keyword>
<dbReference type="RefSeq" id="WP_033523290.1">
    <property type="nucleotide sequence ID" value="NZ_CADAXU010000016.1"/>
</dbReference>
<comment type="subcellular location">
    <subcellularLocation>
        <location evidence="1">Cell envelope</location>
    </subcellularLocation>
</comment>
<feature type="chain" id="PRO_5001818896" evidence="5">
    <location>
        <begin position="26"/>
        <end position="305"/>
    </location>
</feature>
<evidence type="ECO:0000256" key="3">
    <source>
        <dbReference type="ARBA" id="ARBA00022723"/>
    </source>
</evidence>
<keyword evidence="3" id="KW-0479">Metal-binding</keyword>
<dbReference type="eggNOG" id="COG0803">
    <property type="taxonomic scope" value="Bacteria"/>
</dbReference>
<evidence type="ECO:0000313" key="6">
    <source>
        <dbReference type="EMBL" id="KFI69416.1"/>
    </source>
</evidence>
<evidence type="ECO:0000256" key="4">
    <source>
        <dbReference type="ARBA" id="ARBA00022729"/>
    </source>
</evidence>
<dbReference type="GO" id="GO:0030001">
    <property type="term" value="P:metal ion transport"/>
    <property type="evidence" value="ECO:0007669"/>
    <property type="project" value="InterPro"/>
</dbReference>
<accession>A0A087BEG6</accession>
<evidence type="ECO:0000256" key="5">
    <source>
        <dbReference type="SAM" id="SignalP"/>
    </source>
</evidence>
<keyword evidence="7" id="KW-1185">Reference proteome</keyword>
<gene>
    <name evidence="6" type="ORF">BMERY_1814</name>
</gene>
<proteinExistence type="predicted"/>
<dbReference type="Gene3D" id="3.40.50.1980">
    <property type="entry name" value="Nitrogenase molybdenum iron protein domain"/>
    <property type="match status" value="2"/>
</dbReference>
<dbReference type="InterPro" id="IPR050492">
    <property type="entry name" value="Bact_metal-bind_prot9"/>
</dbReference>
<evidence type="ECO:0000256" key="2">
    <source>
        <dbReference type="ARBA" id="ARBA00022448"/>
    </source>
</evidence>
<dbReference type="PANTHER" id="PTHR42953:SF1">
    <property type="entry name" value="METAL-BINDING PROTEIN HI_0362-RELATED"/>
    <property type="match status" value="1"/>
</dbReference>
<dbReference type="PANTHER" id="PTHR42953">
    <property type="entry name" value="HIGH-AFFINITY ZINC UPTAKE SYSTEM PROTEIN ZNUA-RELATED"/>
    <property type="match status" value="1"/>
</dbReference>
<feature type="signal peptide" evidence="5">
    <location>
        <begin position="1"/>
        <end position="25"/>
    </location>
</feature>
<protein>
    <submittedName>
        <fullName evidence="6">ABC-type metal ion transport system protein</fullName>
    </submittedName>
</protein>
<dbReference type="STRING" id="78345.BMERY_1814"/>
<evidence type="ECO:0000256" key="1">
    <source>
        <dbReference type="ARBA" id="ARBA00004196"/>
    </source>
</evidence>
<dbReference type="SUPFAM" id="SSF53807">
    <property type="entry name" value="Helical backbone' metal receptor"/>
    <property type="match status" value="1"/>
</dbReference>
<evidence type="ECO:0000313" key="7">
    <source>
        <dbReference type="Proteomes" id="UP000029060"/>
    </source>
</evidence>
<reference evidence="6 7" key="1">
    <citation type="submission" date="2014-03" db="EMBL/GenBank/DDBJ databases">
        <title>Genomics of Bifidobacteria.</title>
        <authorList>
            <person name="Ventura M."/>
            <person name="Milani C."/>
            <person name="Lugli G.A."/>
        </authorList>
    </citation>
    <scope>NUCLEOTIDE SEQUENCE [LARGE SCALE GENOMIC DNA]</scope>
    <source>
        <strain evidence="6 7">LMG 11341</strain>
    </source>
</reference>
<organism evidence="6 7">
    <name type="scientific">Bifidobacterium merycicum</name>
    <dbReference type="NCBI Taxonomy" id="78345"/>
    <lineage>
        <taxon>Bacteria</taxon>
        <taxon>Bacillati</taxon>
        <taxon>Actinomycetota</taxon>
        <taxon>Actinomycetes</taxon>
        <taxon>Bifidobacteriales</taxon>
        <taxon>Bifidobacteriaceae</taxon>
        <taxon>Bifidobacterium</taxon>
    </lineage>
</organism>
<dbReference type="AlphaFoldDB" id="A0A087BEG6"/>
<comment type="caution">
    <text evidence="6">The sequence shown here is derived from an EMBL/GenBank/DDBJ whole genome shotgun (WGS) entry which is preliminary data.</text>
</comment>